<keyword evidence="1" id="KW-1003">Cell membrane</keyword>
<dbReference type="EMBL" id="JBHRSS010000006">
    <property type="protein sequence ID" value="MFC3105031.1"/>
    <property type="molecule type" value="Genomic_DNA"/>
</dbReference>
<feature type="transmembrane region" description="Helical" evidence="1">
    <location>
        <begin position="12"/>
        <end position="31"/>
    </location>
</feature>
<reference evidence="3" key="1">
    <citation type="journal article" date="2019" name="Int. J. Syst. Evol. Microbiol.">
        <title>The Global Catalogue of Microorganisms (GCM) 10K type strain sequencing project: providing services to taxonomists for standard genome sequencing and annotation.</title>
        <authorList>
            <consortium name="The Broad Institute Genomics Platform"/>
            <consortium name="The Broad Institute Genome Sequencing Center for Infectious Disease"/>
            <person name="Wu L."/>
            <person name="Ma J."/>
        </authorList>
    </citation>
    <scope>NUCLEOTIDE SEQUENCE [LARGE SCALE GENOMIC DNA]</scope>
    <source>
        <strain evidence="3">KCTC 52640</strain>
    </source>
</reference>
<keyword evidence="1" id="KW-0813">Transport</keyword>
<dbReference type="RefSeq" id="WP_380690589.1">
    <property type="nucleotide sequence ID" value="NZ_JBHRSS010000006.1"/>
</dbReference>
<comment type="function">
    <text evidence="1">Involved in the import of queuosine (Q) precursors, required for Q precursor salvage.</text>
</comment>
<feature type="transmembrane region" description="Helical" evidence="1">
    <location>
        <begin position="97"/>
        <end position="120"/>
    </location>
</feature>
<dbReference type="Proteomes" id="UP001595462">
    <property type="component" value="Unassembled WGS sequence"/>
</dbReference>
<keyword evidence="1" id="KW-0997">Cell inner membrane</keyword>
<evidence type="ECO:0000313" key="3">
    <source>
        <dbReference type="Proteomes" id="UP001595462"/>
    </source>
</evidence>
<feature type="transmembrane region" description="Helical" evidence="1">
    <location>
        <begin position="71"/>
        <end position="91"/>
    </location>
</feature>
<evidence type="ECO:0000313" key="2">
    <source>
        <dbReference type="EMBL" id="MFC3105031.1"/>
    </source>
</evidence>
<feature type="transmembrane region" description="Helical" evidence="1">
    <location>
        <begin position="140"/>
        <end position="163"/>
    </location>
</feature>
<comment type="caution">
    <text evidence="2">The sequence shown here is derived from an EMBL/GenBank/DDBJ whole genome shotgun (WGS) entry which is preliminary data.</text>
</comment>
<gene>
    <name evidence="2" type="ORF">ACFOSU_14210</name>
</gene>
<organism evidence="2 3">
    <name type="scientific">Salinisphaera aquimarina</name>
    <dbReference type="NCBI Taxonomy" id="2094031"/>
    <lineage>
        <taxon>Bacteria</taxon>
        <taxon>Pseudomonadati</taxon>
        <taxon>Pseudomonadota</taxon>
        <taxon>Gammaproteobacteria</taxon>
        <taxon>Salinisphaerales</taxon>
        <taxon>Salinisphaeraceae</taxon>
        <taxon>Salinisphaera</taxon>
    </lineage>
</organism>
<keyword evidence="1" id="KW-0812">Transmembrane</keyword>
<dbReference type="Pfam" id="PF02592">
    <property type="entry name" value="Vut_1"/>
    <property type="match status" value="1"/>
</dbReference>
<keyword evidence="3" id="KW-1185">Reference proteome</keyword>
<keyword evidence="1" id="KW-1133">Transmembrane helix</keyword>
<dbReference type="PANTHER" id="PTHR34300:SF1">
    <property type="entry name" value="QUEUOSINE PRECURSOR TRANSPORTER"/>
    <property type="match status" value="1"/>
</dbReference>
<evidence type="ECO:0000256" key="1">
    <source>
        <dbReference type="HAMAP-Rule" id="MF_02088"/>
    </source>
</evidence>
<name>A0ABV7EU42_9GAMM</name>
<sequence length="225" mass="25378">MNPHLCTANRRLLPLLAMFHVVIIAASNYLVQIPFGLFGFHTTWGAFTFPFIFLATDLTVRLYGARLARRIVFRVMFPALVASYLLSVLFVDGQFAGLHALLVFNLIVARIALASFSAYLVGQLLDVHVFSRLRRLRRWWIAPTVSTVFGNMADTLLFFSIAFAGSSNAFMATHWFEIACVDYAFKMLISLLIFLPLYGALLGWISRYLQALAADREARVAAFLR</sequence>
<feature type="transmembrane region" description="Helical" evidence="1">
    <location>
        <begin position="183"/>
        <end position="205"/>
    </location>
</feature>
<accession>A0ABV7EU42</accession>
<dbReference type="NCBIfam" id="NF008406">
    <property type="entry name" value="PRK11212.1"/>
    <property type="match status" value="1"/>
</dbReference>
<proteinExistence type="inferred from homology"/>
<dbReference type="HAMAP" id="MF_02088">
    <property type="entry name" value="Q_prec_transport"/>
    <property type="match status" value="1"/>
</dbReference>
<dbReference type="NCBIfam" id="TIGR00697">
    <property type="entry name" value="queuosine precursor transporter"/>
    <property type="match status" value="1"/>
</dbReference>
<comment type="subcellular location">
    <subcellularLocation>
        <location evidence="1">Cell inner membrane</location>
        <topology evidence="1">Multi-pass membrane protein</topology>
    </subcellularLocation>
</comment>
<keyword evidence="1" id="KW-0472">Membrane</keyword>
<comment type="similarity">
    <text evidence="1">Belongs to the vitamin uptake transporter (VUT/ECF) (TC 2.A.88) family. Q precursor transporter subfamily.</text>
</comment>
<protein>
    <recommendedName>
        <fullName evidence="1">Probable queuosine precursor transporter</fullName>
        <shortName evidence="1">Q precursor transporter</shortName>
    </recommendedName>
</protein>
<feature type="transmembrane region" description="Helical" evidence="1">
    <location>
        <begin position="43"/>
        <end position="64"/>
    </location>
</feature>
<dbReference type="InterPro" id="IPR003744">
    <property type="entry name" value="YhhQ"/>
</dbReference>
<dbReference type="PANTHER" id="PTHR34300">
    <property type="entry name" value="QUEUOSINE PRECURSOR TRANSPORTER-RELATED"/>
    <property type="match status" value="1"/>
</dbReference>